<protein>
    <submittedName>
        <fullName evidence="2">Glyoxylase-like metal-dependent hydrolase (Beta-lactamase superfamily II)</fullName>
    </submittedName>
</protein>
<keyword evidence="3" id="KW-1185">Reference proteome</keyword>
<feature type="domain" description="Metallo-beta-lactamase" evidence="1">
    <location>
        <begin position="35"/>
        <end position="249"/>
    </location>
</feature>
<dbReference type="Proteomes" id="UP001239267">
    <property type="component" value="Unassembled WGS sequence"/>
</dbReference>
<dbReference type="EMBL" id="JAUSTB010000003">
    <property type="protein sequence ID" value="MDQ0145419.1"/>
    <property type="molecule type" value="Genomic_DNA"/>
</dbReference>
<organism evidence="2 3">
    <name type="scientific">Pseudarthrobacter niigatensis</name>
    <dbReference type="NCBI Taxonomy" id="369935"/>
    <lineage>
        <taxon>Bacteria</taxon>
        <taxon>Bacillati</taxon>
        <taxon>Actinomycetota</taxon>
        <taxon>Actinomycetes</taxon>
        <taxon>Micrococcales</taxon>
        <taxon>Micrococcaceae</taxon>
        <taxon>Pseudarthrobacter</taxon>
    </lineage>
</organism>
<reference evidence="2 3" key="1">
    <citation type="submission" date="2023-07" db="EMBL/GenBank/DDBJ databases">
        <title>Sorghum-associated microbial communities from plants grown in Nebraska, USA.</title>
        <authorList>
            <person name="Schachtman D."/>
        </authorList>
    </citation>
    <scope>NUCLEOTIDE SEQUENCE [LARGE SCALE GENOMIC DNA]</scope>
    <source>
        <strain evidence="2 3">DS1001</strain>
    </source>
</reference>
<dbReference type="CDD" id="cd07721">
    <property type="entry name" value="yflN-like_MBL-fold"/>
    <property type="match status" value="1"/>
</dbReference>
<dbReference type="Pfam" id="PF00753">
    <property type="entry name" value="Lactamase_B"/>
    <property type="match status" value="1"/>
</dbReference>
<dbReference type="SMART" id="SM00849">
    <property type="entry name" value="Lactamase_B"/>
    <property type="match status" value="1"/>
</dbReference>
<name>A0AAJ1SRP6_9MICC</name>
<gene>
    <name evidence="2" type="ORF">J2T23_001309</name>
</gene>
<dbReference type="PANTHER" id="PTHR42951">
    <property type="entry name" value="METALLO-BETA-LACTAMASE DOMAIN-CONTAINING"/>
    <property type="match status" value="1"/>
</dbReference>
<dbReference type="PANTHER" id="PTHR42951:SF17">
    <property type="entry name" value="METALLO-BETA-LACTAMASE DOMAIN-CONTAINING PROTEIN"/>
    <property type="match status" value="1"/>
</dbReference>
<comment type="caution">
    <text evidence="2">The sequence shown here is derived from an EMBL/GenBank/DDBJ whole genome shotgun (WGS) entry which is preliminary data.</text>
</comment>
<dbReference type="InterPro" id="IPR050855">
    <property type="entry name" value="NDM-1-like"/>
</dbReference>
<keyword evidence="2" id="KW-0378">Hydrolase</keyword>
<sequence length="286" mass="30591">MQSSELGEVTVMRVSEPQEIASGVVLMTTGSGPLASNVYLVRSGPSWAMIDSGWAASAEPLRAAVEQLLGPGEVPAAIFLTHLHPDHSGAAGTLARTWKIPAYVHRAELPMAAGRYVPGYSMPLDRWLVAPFVWSLPARVRRRIEAAGDITDVVHGLPRSGEVPGLPDWAAVPTPGHTPGHVAYWRSKDGVLMTGDAVTTVDLNSARGLLLRASHVSGPPWYTTWSRRTAMDSVARLAELGPRLLAPGHGQPIAMEVVPRLRAAAAKEKAQRMARRRRIAGAPEAA</sequence>
<proteinExistence type="predicted"/>
<dbReference type="AlphaFoldDB" id="A0AAJ1SRP6"/>
<evidence type="ECO:0000313" key="3">
    <source>
        <dbReference type="Proteomes" id="UP001239267"/>
    </source>
</evidence>
<dbReference type="SUPFAM" id="SSF56281">
    <property type="entry name" value="Metallo-hydrolase/oxidoreductase"/>
    <property type="match status" value="1"/>
</dbReference>
<dbReference type="InterPro" id="IPR036866">
    <property type="entry name" value="RibonucZ/Hydroxyglut_hydro"/>
</dbReference>
<dbReference type="RefSeq" id="WP_307358217.1">
    <property type="nucleotide sequence ID" value="NZ_JAUSTB010000003.1"/>
</dbReference>
<accession>A0AAJ1SRP6</accession>
<evidence type="ECO:0000259" key="1">
    <source>
        <dbReference type="SMART" id="SM00849"/>
    </source>
</evidence>
<dbReference type="InterPro" id="IPR001279">
    <property type="entry name" value="Metallo-B-lactamas"/>
</dbReference>
<dbReference type="GO" id="GO:0016787">
    <property type="term" value="F:hydrolase activity"/>
    <property type="evidence" value="ECO:0007669"/>
    <property type="project" value="UniProtKB-KW"/>
</dbReference>
<evidence type="ECO:0000313" key="2">
    <source>
        <dbReference type="EMBL" id="MDQ0145419.1"/>
    </source>
</evidence>
<dbReference type="Gene3D" id="3.60.15.10">
    <property type="entry name" value="Ribonuclease Z/Hydroxyacylglutathione hydrolase-like"/>
    <property type="match status" value="1"/>
</dbReference>